<accession>A0ABV7YMF6</accession>
<comment type="caution">
    <text evidence="1">The sequence shown here is derived from an EMBL/GenBank/DDBJ whole genome shotgun (WGS) entry which is preliminary data.</text>
</comment>
<dbReference type="EMBL" id="JBHRZH010000047">
    <property type="protein sequence ID" value="MFC3766048.1"/>
    <property type="molecule type" value="Genomic_DNA"/>
</dbReference>
<name>A0ABV7YMF6_9ACTN</name>
<proteinExistence type="predicted"/>
<reference evidence="2" key="1">
    <citation type="journal article" date="2019" name="Int. J. Syst. Evol. Microbiol.">
        <title>The Global Catalogue of Microorganisms (GCM) 10K type strain sequencing project: providing services to taxonomists for standard genome sequencing and annotation.</title>
        <authorList>
            <consortium name="The Broad Institute Genomics Platform"/>
            <consortium name="The Broad Institute Genome Sequencing Center for Infectious Disease"/>
            <person name="Wu L."/>
            <person name="Ma J."/>
        </authorList>
    </citation>
    <scope>NUCLEOTIDE SEQUENCE [LARGE SCALE GENOMIC DNA]</scope>
    <source>
        <strain evidence="2">CGMCC 4.7241</strain>
    </source>
</reference>
<protein>
    <submittedName>
        <fullName evidence="1">Uncharacterized protein</fullName>
    </submittedName>
</protein>
<evidence type="ECO:0000313" key="2">
    <source>
        <dbReference type="Proteomes" id="UP001595699"/>
    </source>
</evidence>
<evidence type="ECO:0000313" key="1">
    <source>
        <dbReference type="EMBL" id="MFC3766048.1"/>
    </source>
</evidence>
<dbReference type="Proteomes" id="UP001595699">
    <property type="component" value="Unassembled WGS sequence"/>
</dbReference>
<keyword evidence="2" id="KW-1185">Reference proteome</keyword>
<sequence length="94" mass="9785">MTEDLVTFAQRLTNPNPRVATPGDAMPGMCGMGESSYLWMAGDKLVADGVACLGKVDAGFQGYKAKVLECHDDILTTDGRNTAAILSSFQGGGA</sequence>
<dbReference type="RefSeq" id="WP_205121726.1">
    <property type="nucleotide sequence ID" value="NZ_JAFBCM010000001.1"/>
</dbReference>
<gene>
    <name evidence="1" type="ORF">ACFOUW_34805</name>
</gene>
<organism evidence="1 2">
    <name type="scientific">Tenggerimyces flavus</name>
    <dbReference type="NCBI Taxonomy" id="1708749"/>
    <lineage>
        <taxon>Bacteria</taxon>
        <taxon>Bacillati</taxon>
        <taxon>Actinomycetota</taxon>
        <taxon>Actinomycetes</taxon>
        <taxon>Propionibacteriales</taxon>
        <taxon>Nocardioidaceae</taxon>
        <taxon>Tenggerimyces</taxon>
    </lineage>
</organism>